<keyword evidence="4" id="KW-1133">Transmembrane helix</keyword>
<evidence type="ECO:0000256" key="4">
    <source>
        <dbReference type="SAM" id="Phobius"/>
    </source>
</evidence>
<dbReference type="InterPro" id="IPR020846">
    <property type="entry name" value="MFS_dom"/>
</dbReference>
<dbReference type="InterPro" id="IPR036259">
    <property type="entry name" value="MFS_trans_sf"/>
</dbReference>
<comment type="caution">
    <text evidence="6">The sequence shown here is derived from an EMBL/GenBank/DDBJ whole genome shotgun (WGS) entry which is preliminary data.</text>
</comment>
<dbReference type="SUPFAM" id="SSF103473">
    <property type="entry name" value="MFS general substrate transporter"/>
    <property type="match status" value="1"/>
</dbReference>
<comment type="similarity">
    <text evidence="2">Belongs to the major facilitator superfamily. Monocarboxylate porter (TC 2.A.1.13) family.</text>
</comment>
<feature type="transmembrane region" description="Helical" evidence="4">
    <location>
        <begin position="382"/>
        <end position="403"/>
    </location>
</feature>
<sequence>MSSTVTLTRSSIELQARNDHEATSNEPGWQASTQPTDPDNVFEASRIADAAVPDGGYGWVIVTASSVVCFWFVGTTYSWGVIQTALFNQKVASASTLAFVGSLAIACNAAFAIPNGRLTRAIGGLFVCAGLMMGYGVSCCYMVVSVLTAQYFSRRRGLANGLVFAGGGVGGAIISLSMSAIIQRLGIGWTFRLIGLLMLITGLPVAWLLKERAPIRTADFIDFSLFKDFKFLMVFFIGAVATFPLCVPPFFLPLYAQSLGYSPYTGAAMVAGFNGASAIGRIVTGFTSDKVGALNSLFGTLLLSALSMLCIWPVSSSLGPLIVFVVLNGMGNGGFFSLWLGIPQSPNSHIPPKFWFRLTNTGGEQVMPTVAAKLFGSVRVSVAMGTIVSSWTGGYLMGAPIAGYILDAYGGAKSAGFKAYRPAIFYAGSLAMASALLTLFLRLKMSKNPLKAL</sequence>
<dbReference type="EMBL" id="LFJN01000013">
    <property type="protein sequence ID" value="KPI40213.1"/>
    <property type="molecule type" value="Genomic_DNA"/>
</dbReference>
<keyword evidence="7" id="KW-1185">Reference proteome</keyword>
<feature type="transmembrane region" description="Helical" evidence="4">
    <location>
        <begin position="423"/>
        <end position="443"/>
    </location>
</feature>
<gene>
    <name evidence="6" type="ORF">AB675_11337</name>
</gene>
<evidence type="ECO:0000256" key="2">
    <source>
        <dbReference type="ARBA" id="ARBA00006727"/>
    </source>
</evidence>
<evidence type="ECO:0000313" key="6">
    <source>
        <dbReference type="EMBL" id="KPI40213.1"/>
    </source>
</evidence>
<feature type="transmembrane region" description="Helical" evidence="4">
    <location>
        <begin position="124"/>
        <end position="149"/>
    </location>
</feature>
<feature type="transmembrane region" description="Helical" evidence="4">
    <location>
        <begin position="296"/>
        <end position="315"/>
    </location>
</feature>
<evidence type="ECO:0000256" key="1">
    <source>
        <dbReference type="ARBA" id="ARBA00004141"/>
    </source>
</evidence>
<feature type="transmembrane region" description="Helical" evidence="4">
    <location>
        <begin position="264"/>
        <end position="284"/>
    </location>
</feature>
<evidence type="ECO:0000259" key="5">
    <source>
        <dbReference type="PROSITE" id="PS50850"/>
    </source>
</evidence>
<dbReference type="PANTHER" id="PTHR11360:SF305">
    <property type="entry name" value="MAJOR FACILITATOR SUPERFAMILY (MFS) PROFILE DOMAIN-CONTAINING PROTEIN"/>
    <property type="match status" value="1"/>
</dbReference>
<dbReference type="InterPro" id="IPR050327">
    <property type="entry name" value="Proton-linked_MCT"/>
</dbReference>
<dbReference type="InterPro" id="IPR011701">
    <property type="entry name" value="MFS"/>
</dbReference>
<feature type="domain" description="Major facilitator superfamily (MFS) profile" evidence="5">
    <location>
        <begin position="230"/>
        <end position="453"/>
    </location>
</feature>
<proteinExistence type="inferred from homology"/>
<feature type="compositionally biased region" description="Polar residues" evidence="3">
    <location>
        <begin position="24"/>
        <end position="37"/>
    </location>
</feature>
<dbReference type="Proteomes" id="UP000038010">
    <property type="component" value="Unassembled WGS sequence"/>
</dbReference>
<name>A0A0N1H4J5_9EURO</name>
<dbReference type="GeneID" id="28732053"/>
<dbReference type="Pfam" id="PF07690">
    <property type="entry name" value="MFS_1"/>
    <property type="match status" value="1"/>
</dbReference>
<feature type="transmembrane region" description="Helical" evidence="4">
    <location>
        <begin position="189"/>
        <end position="209"/>
    </location>
</feature>
<feature type="transmembrane region" description="Helical" evidence="4">
    <location>
        <begin position="321"/>
        <end position="342"/>
    </location>
</feature>
<dbReference type="GO" id="GO:0022857">
    <property type="term" value="F:transmembrane transporter activity"/>
    <property type="evidence" value="ECO:0007669"/>
    <property type="project" value="InterPro"/>
</dbReference>
<comment type="subcellular location">
    <subcellularLocation>
        <location evidence="1">Membrane</location>
        <topology evidence="1">Multi-pass membrane protein</topology>
    </subcellularLocation>
</comment>
<reference evidence="6 7" key="1">
    <citation type="submission" date="2015-06" db="EMBL/GenBank/DDBJ databases">
        <title>Draft genome of the ant-associated black yeast Phialophora attae CBS 131958.</title>
        <authorList>
            <person name="Moreno L.F."/>
            <person name="Stielow B.J."/>
            <person name="de Hoog S."/>
            <person name="Vicente V.A."/>
            <person name="Weiss V.A."/>
            <person name="de Vries M."/>
            <person name="Cruz L.M."/>
            <person name="Souza E.M."/>
        </authorList>
    </citation>
    <scope>NUCLEOTIDE SEQUENCE [LARGE SCALE GENOMIC DNA]</scope>
    <source>
        <strain evidence="6 7">CBS 131958</strain>
    </source>
</reference>
<dbReference type="RefSeq" id="XP_018000176.1">
    <property type="nucleotide sequence ID" value="XM_018140173.1"/>
</dbReference>
<dbReference type="PROSITE" id="PS50850">
    <property type="entry name" value="MFS"/>
    <property type="match status" value="1"/>
</dbReference>
<feature type="transmembrane region" description="Helical" evidence="4">
    <location>
        <begin position="91"/>
        <end position="112"/>
    </location>
</feature>
<accession>A0A0N1H4J5</accession>
<feature type="transmembrane region" description="Helical" evidence="4">
    <location>
        <begin position="57"/>
        <end position="79"/>
    </location>
</feature>
<dbReference type="AlphaFoldDB" id="A0A0N1H4J5"/>
<dbReference type="Gene3D" id="1.20.1250.20">
    <property type="entry name" value="MFS general substrate transporter like domains"/>
    <property type="match status" value="2"/>
</dbReference>
<protein>
    <submittedName>
        <fullName evidence="6">Putative transporter MCH2</fullName>
    </submittedName>
</protein>
<dbReference type="OrthoDB" id="6499973at2759"/>
<feature type="transmembrane region" description="Helical" evidence="4">
    <location>
        <begin position="161"/>
        <end position="183"/>
    </location>
</feature>
<dbReference type="VEuPathDB" id="FungiDB:AB675_11337"/>
<dbReference type="GO" id="GO:0016020">
    <property type="term" value="C:membrane"/>
    <property type="evidence" value="ECO:0007669"/>
    <property type="project" value="UniProtKB-SubCell"/>
</dbReference>
<feature type="region of interest" description="Disordered" evidence="3">
    <location>
        <begin position="16"/>
        <end position="37"/>
    </location>
</feature>
<evidence type="ECO:0000256" key="3">
    <source>
        <dbReference type="SAM" id="MobiDB-lite"/>
    </source>
</evidence>
<keyword evidence="4" id="KW-0472">Membrane</keyword>
<feature type="transmembrane region" description="Helical" evidence="4">
    <location>
        <begin position="229"/>
        <end position="252"/>
    </location>
</feature>
<organism evidence="6 7">
    <name type="scientific">Cyphellophora attinorum</name>
    <dbReference type="NCBI Taxonomy" id="1664694"/>
    <lineage>
        <taxon>Eukaryota</taxon>
        <taxon>Fungi</taxon>
        <taxon>Dikarya</taxon>
        <taxon>Ascomycota</taxon>
        <taxon>Pezizomycotina</taxon>
        <taxon>Eurotiomycetes</taxon>
        <taxon>Chaetothyriomycetidae</taxon>
        <taxon>Chaetothyriales</taxon>
        <taxon>Cyphellophoraceae</taxon>
        <taxon>Cyphellophora</taxon>
    </lineage>
</organism>
<dbReference type="PANTHER" id="PTHR11360">
    <property type="entry name" value="MONOCARBOXYLATE TRANSPORTER"/>
    <property type="match status" value="1"/>
</dbReference>
<keyword evidence="4" id="KW-0812">Transmembrane</keyword>
<evidence type="ECO:0000313" key="7">
    <source>
        <dbReference type="Proteomes" id="UP000038010"/>
    </source>
</evidence>